<gene>
    <name evidence="1" type="ORF">GMARGA_LOCUS19741</name>
</gene>
<name>A0ABN7VKK8_GIGMA</name>
<reference evidence="1 2" key="1">
    <citation type="submission" date="2021-06" db="EMBL/GenBank/DDBJ databases">
        <authorList>
            <person name="Kallberg Y."/>
            <person name="Tangrot J."/>
            <person name="Rosling A."/>
        </authorList>
    </citation>
    <scope>NUCLEOTIDE SEQUENCE [LARGE SCALE GENOMIC DNA]</scope>
    <source>
        <strain evidence="1 2">120-4 pot B 10/14</strain>
    </source>
</reference>
<keyword evidence="2" id="KW-1185">Reference proteome</keyword>
<protein>
    <submittedName>
        <fullName evidence="1">37187_t:CDS:1</fullName>
    </submittedName>
</protein>
<evidence type="ECO:0000313" key="2">
    <source>
        <dbReference type="Proteomes" id="UP000789901"/>
    </source>
</evidence>
<accession>A0ABN7VKK8</accession>
<comment type="caution">
    <text evidence="1">The sequence shown here is derived from an EMBL/GenBank/DDBJ whole genome shotgun (WGS) entry which is preliminary data.</text>
</comment>
<sequence length="181" mass="22248">MTITYSSPDDTYNADMIDRRIFIEPYDDDVFNRFFRKKDLKKLYRLFLEQVIPIAKEIMDISHYPNDESDYEFFVGSNNFIPERYCIHGHIQQTFLWYMIWSTEDNNNLSTDRSNMVRHFNYFLVHHCMNNILERAYDMYVGVFDTKIDVSFFIDHLRHVTNLRFEDISQEYDNFINFWFR</sequence>
<dbReference type="Proteomes" id="UP000789901">
    <property type="component" value="Unassembled WGS sequence"/>
</dbReference>
<proteinExistence type="predicted"/>
<organism evidence="1 2">
    <name type="scientific">Gigaspora margarita</name>
    <dbReference type="NCBI Taxonomy" id="4874"/>
    <lineage>
        <taxon>Eukaryota</taxon>
        <taxon>Fungi</taxon>
        <taxon>Fungi incertae sedis</taxon>
        <taxon>Mucoromycota</taxon>
        <taxon>Glomeromycotina</taxon>
        <taxon>Glomeromycetes</taxon>
        <taxon>Diversisporales</taxon>
        <taxon>Gigasporaceae</taxon>
        <taxon>Gigaspora</taxon>
    </lineage>
</organism>
<dbReference type="EMBL" id="CAJVQB010016698">
    <property type="protein sequence ID" value="CAG8781122.1"/>
    <property type="molecule type" value="Genomic_DNA"/>
</dbReference>
<evidence type="ECO:0000313" key="1">
    <source>
        <dbReference type="EMBL" id="CAG8781122.1"/>
    </source>
</evidence>